<dbReference type="RefSeq" id="XP_952178.1">
    <property type="nucleotide sequence ID" value="XM_947085.1"/>
</dbReference>
<gene>
    <name evidence="1" type="ORF">TA13730</name>
</gene>
<proteinExistence type="predicted"/>
<dbReference type="InParanoid" id="Q4UEP3"/>
<dbReference type="OMA" id="KCIDATR"/>
<dbReference type="EMBL" id="CR940348">
    <property type="protein sequence ID" value="CAI74446.1"/>
    <property type="molecule type" value="Genomic_DNA"/>
</dbReference>
<dbReference type="FunCoup" id="Q4UEP3">
    <property type="interactions" value="4"/>
</dbReference>
<evidence type="ECO:0000313" key="2">
    <source>
        <dbReference type="Proteomes" id="UP000001950"/>
    </source>
</evidence>
<dbReference type="VEuPathDB" id="PiroplasmaDB:TA13730"/>
<evidence type="ECO:0000313" key="1">
    <source>
        <dbReference type="EMBL" id="CAI74446.1"/>
    </source>
</evidence>
<dbReference type="KEGG" id="tan:TA13730"/>
<dbReference type="GeneID" id="3861900"/>
<dbReference type="eggNOG" id="ENOG502SQ57">
    <property type="taxonomic scope" value="Eukaryota"/>
</dbReference>
<dbReference type="Proteomes" id="UP000001950">
    <property type="component" value="Chromosome 2"/>
</dbReference>
<reference evidence="1 2" key="1">
    <citation type="journal article" date="2005" name="Science">
        <title>Genome of the host-cell transforming parasite Theileria annulata compared with T. parva.</title>
        <authorList>
            <person name="Pain A."/>
            <person name="Renauld H."/>
            <person name="Berriman M."/>
            <person name="Murphy L."/>
            <person name="Yeats C.A."/>
            <person name="Weir W."/>
            <person name="Kerhornou A."/>
            <person name="Aslett M."/>
            <person name="Bishop R."/>
            <person name="Bouchier C."/>
            <person name="Cochet M."/>
            <person name="Coulson R.M.R."/>
            <person name="Cronin A."/>
            <person name="de Villiers E.P."/>
            <person name="Fraser A."/>
            <person name="Fosker N."/>
            <person name="Gardner M."/>
            <person name="Goble A."/>
            <person name="Griffiths-Jones S."/>
            <person name="Harris D.E."/>
            <person name="Katzer F."/>
            <person name="Larke N."/>
            <person name="Lord A."/>
            <person name="Maser P."/>
            <person name="McKellar S."/>
            <person name="Mooney P."/>
            <person name="Morton F."/>
            <person name="Nene V."/>
            <person name="O'Neil S."/>
            <person name="Price C."/>
            <person name="Quail M.A."/>
            <person name="Rabbinowitsch E."/>
            <person name="Rawlings N.D."/>
            <person name="Rutter S."/>
            <person name="Saunders D."/>
            <person name="Seeger K."/>
            <person name="Shah T."/>
            <person name="Squares R."/>
            <person name="Squares S."/>
            <person name="Tivey A."/>
            <person name="Walker A.R."/>
            <person name="Woodward J."/>
            <person name="Dobbelaere D.A.E."/>
            <person name="Langsley G."/>
            <person name="Rajandream M.A."/>
            <person name="McKeever D."/>
            <person name="Shiels B."/>
            <person name="Tait A."/>
            <person name="Barrell B.G."/>
            <person name="Hall N."/>
        </authorList>
    </citation>
    <scope>NUCLEOTIDE SEQUENCE [LARGE SCALE GENOMIC DNA]</scope>
    <source>
        <strain evidence="2">Ankara</strain>
    </source>
</reference>
<name>Q4UEP3_THEAN</name>
<organism evidence="1 2">
    <name type="scientific">Theileria annulata</name>
    <dbReference type="NCBI Taxonomy" id="5874"/>
    <lineage>
        <taxon>Eukaryota</taxon>
        <taxon>Sar</taxon>
        <taxon>Alveolata</taxon>
        <taxon>Apicomplexa</taxon>
        <taxon>Aconoidasida</taxon>
        <taxon>Piroplasmida</taxon>
        <taxon>Theileriidae</taxon>
        <taxon>Theileria</taxon>
    </lineage>
</organism>
<keyword evidence="2" id="KW-1185">Reference proteome</keyword>
<protein>
    <submittedName>
        <fullName evidence="1">Uncharacterized protein</fullName>
    </submittedName>
</protein>
<dbReference type="AlphaFoldDB" id="Q4UEP3"/>
<accession>Q4UEP3</accession>
<sequence length="211" mass="24092">MNTLILSGIKSNLEIINNLVYKHLVNTKYRNYGVSGSYGASIYGVQNTATNSRLVKLPPQKPKPTISINPRLHVSRWPGNIRSLRSNYFFRDNQKTNTGYYQMLIKEGDEVKKDLCFVSNIEKNLTCTRTIESCLSEQTRGFVGQVLLHGRGVKAYFEPEFPHLMFRLGVGSKCIDATRICTMYSKYVRVEVDRTGESIVFTYFRAQLINA</sequence>
<dbReference type="OrthoDB" id="407066at2759"/>